<dbReference type="EMBL" id="JADBDY010000001">
    <property type="protein sequence ID" value="MBE1457302.1"/>
    <property type="molecule type" value="Genomic_DNA"/>
</dbReference>
<accession>A0ABR9HE47</accession>
<feature type="region of interest" description="Disordered" evidence="1">
    <location>
        <begin position="43"/>
        <end position="114"/>
    </location>
</feature>
<reference evidence="2 3" key="1">
    <citation type="submission" date="2020-10" db="EMBL/GenBank/DDBJ databases">
        <title>Sequencing the genomes of 1000 actinobacteria strains.</title>
        <authorList>
            <person name="Klenk H.-P."/>
        </authorList>
    </citation>
    <scope>NUCLEOTIDE SEQUENCE [LARGE SCALE GENOMIC DNA]</scope>
    <source>
        <strain evidence="2 3">DSM 45157</strain>
    </source>
</reference>
<comment type="caution">
    <text evidence="2">The sequence shown here is derived from an EMBL/GenBank/DDBJ whole genome shotgun (WGS) entry which is preliminary data.</text>
</comment>
<dbReference type="RefSeq" id="WP_191273384.1">
    <property type="nucleotide sequence ID" value="NZ_BMXJ01000006.1"/>
</dbReference>
<gene>
    <name evidence="2" type="ORF">H4W79_001516</name>
</gene>
<dbReference type="Proteomes" id="UP000598217">
    <property type="component" value="Unassembled WGS sequence"/>
</dbReference>
<organism evidence="2 3">
    <name type="scientific">Nocardiopsis terrae</name>
    <dbReference type="NCBI Taxonomy" id="372655"/>
    <lineage>
        <taxon>Bacteria</taxon>
        <taxon>Bacillati</taxon>
        <taxon>Actinomycetota</taxon>
        <taxon>Actinomycetes</taxon>
        <taxon>Streptosporangiales</taxon>
        <taxon>Nocardiopsidaceae</taxon>
        <taxon>Nocardiopsis</taxon>
    </lineage>
</organism>
<keyword evidence="3" id="KW-1185">Reference proteome</keyword>
<evidence type="ECO:0000313" key="3">
    <source>
        <dbReference type="Proteomes" id="UP000598217"/>
    </source>
</evidence>
<feature type="compositionally biased region" description="Polar residues" evidence="1">
    <location>
        <begin position="55"/>
        <end position="81"/>
    </location>
</feature>
<proteinExistence type="predicted"/>
<protein>
    <submittedName>
        <fullName evidence="2">Uncharacterized protein</fullName>
    </submittedName>
</protein>
<sequence>MPYVTAALCTLVRLLRPCGGLHADPSGYLRTLAAEYRRRSRRVRRYTLPEHTPSRPDSTVPRTNRTQGASNTGPKPTTVRPSDQVGPFIPRPRRPVDVQHPSPLPADSRTMNPIPDTPRALLPTFRVSQGHTPAPEPSAAAGRVDLVRTYYRAYEQHTRATRTRATRTRTGHPG</sequence>
<evidence type="ECO:0000313" key="2">
    <source>
        <dbReference type="EMBL" id="MBE1457302.1"/>
    </source>
</evidence>
<name>A0ABR9HE47_9ACTN</name>
<evidence type="ECO:0000256" key="1">
    <source>
        <dbReference type="SAM" id="MobiDB-lite"/>
    </source>
</evidence>